<dbReference type="InterPro" id="IPR029154">
    <property type="entry name" value="HIBADH-like_NADP-bd"/>
</dbReference>
<evidence type="ECO:0000259" key="5">
    <source>
        <dbReference type="Pfam" id="PF14833"/>
    </source>
</evidence>
<keyword evidence="1" id="KW-0560">Oxidoreductase</keyword>
<evidence type="ECO:0000256" key="1">
    <source>
        <dbReference type="ARBA" id="ARBA00023002"/>
    </source>
</evidence>
<dbReference type="InterPro" id="IPR036291">
    <property type="entry name" value="NAD(P)-bd_dom_sf"/>
</dbReference>
<evidence type="ECO:0000256" key="3">
    <source>
        <dbReference type="PIRSR" id="PIRSR000103-1"/>
    </source>
</evidence>
<dbReference type="Pfam" id="PF03446">
    <property type="entry name" value="NAD_binding_2"/>
    <property type="match status" value="1"/>
</dbReference>
<dbReference type="InterPro" id="IPR051265">
    <property type="entry name" value="HIBADH-related_NP60_sf"/>
</dbReference>
<proteinExistence type="predicted"/>
<dbReference type="KEGG" id="cuh:BJN34_06495"/>
<feature type="domain" description="6-phosphogluconate dehydrogenase NADP-binding" evidence="4">
    <location>
        <begin position="2"/>
        <end position="152"/>
    </location>
</feature>
<keyword evidence="2" id="KW-0520">NAD</keyword>
<dbReference type="GO" id="GO:0016491">
    <property type="term" value="F:oxidoreductase activity"/>
    <property type="evidence" value="ECO:0007669"/>
    <property type="project" value="UniProtKB-KW"/>
</dbReference>
<dbReference type="InterPro" id="IPR008927">
    <property type="entry name" value="6-PGluconate_DH-like_C_sf"/>
</dbReference>
<dbReference type="SUPFAM" id="SSF51735">
    <property type="entry name" value="NAD(P)-binding Rossmann-fold domains"/>
    <property type="match status" value="1"/>
</dbReference>
<dbReference type="Proteomes" id="UP000189627">
    <property type="component" value="Chromosome 1"/>
</dbReference>
<accession>A0A1U9ULK1</accession>
<dbReference type="GO" id="GO:0050661">
    <property type="term" value="F:NADP binding"/>
    <property type="evidence" value="ECO:0007669"/>
    <property type="project" value="InterPro"/>
</dbReference>
<evidence type="ECO:0000313" key="6">
    <source>
        <dbReference type="EMBL" id="AQV93543.1"/>
    </source>
</evidence>
<dbReference type="Gene3D" id="1.10.1040.10">
    <property type="entry name" value="N-(1-d-carboxylethyl)-l-norvaline Dehydrogenase, domain 2"/>
    <property type="match status" value="1"/>
</dbReference>
<dbReference type="RefSeq" id="WP_078195884.1">
    <property type="nucleotide sequence ID" value="NZ_CP017757.2"/>
</dbReference>
<evidence type="ECO:0000256" key="2">
    <source>
        <dbReference type="ARBA" id="ARBA00023027"/>
    </source>
</evidence>
<dbReference type="Gene3D" id="3.40.50.720">
    <property type="entry name" value="NAD(P)-binding Rossmann-like Domain"/>
    <property type="match status" value="1"/>
</dbReference>
<dbReference type="GO" id="GO:0051287">
    <property type="term" value="F:NAD binding"/>
    <property type="evidence" value="ECO:0007669"/>
    <property type="project" value="InterPro"/>
</dbReference>
<dbReference type="InterPro" id="IPR006115">
    <property type="entry name" value="6PGDH_NADP-bd"/>
</dbReference>
<dbReference type="OrthoDB" id="9777604at2"/>
<evidence type="ECO:0000313" key="7">
    <source>
        <dbReference type="Proteomes" id="UP000189627"/>
    </source>
</evidence>
<protein>
    <submittedName>
        <fullName evidence="6">NAD(P)-dependent oxidoreductase</fullName>
    </submittedName>
</protein>
<dbReference type="SUPFAM" id="SSF48179">
    <property type="entry name" value="6-phosphogluconate dehydrogenase C-terminal domain-like"/>
    <property type="match status" value="1"/>
</dbReference>
<organism evidence="6 7">
    <name type="scientific">Cupriavidus necator</name>
    <name type="common">Alcaligenes eutrophus</name>
    <name type="synonym">Ralstonia eutropha</name>
    <dbReference type="NCBI Taxonomy" id="106590"/>
    <lineage>
        <taxon>Bacteria</taxon>
        <taxon>Pseudomonadati</taxon>
        <taxon>Pseudomonadota</taxon>
        <taxon>Betaproteobacteria</taxon>
        <taxon>Burkholderiales</taxon>
        <taxon>Burkholderiaceae</taxon>
        <taxon>Cupriavidus</taxon>
    </lineage>
</organism>
<dbReference type="PANTHER" id="PTHR43580:SF2">
    <property type="entry name" value="CYTOKINE-LIKE NUCLEAR FACTOR N-PAC"/>
    <property type="match status" value="1"/>
</dbReference>
<evidence type="ECO:0000259" key="4">
    <source>
        <dbReference type="Pfam" id="PF03446"/>
    </source>
</evidence>
<dbReference type="Pfam" id="PF14833">
    <property type="entry name" value="NAD_binding_11"/>
    <property type="match status" value="1"/>
</dbReference>
<dbReference type="PANTHER" id="PTHR43580">
    <property type="entry name" value="OXIDOREDUCTASE GLYR1-RELATED"/>
    <property type="match status" value="1"/>
</dbReference>
<reference evidence="7" key="1">
    <citation type="submission" date="2017-02" db="EMBL/GenBank/DDBJ databases">
        <title>Complete genome sequence of Cupriavidus necator strain NH9, a 3-chlorobenzoate degrader.</title>
        <authorList>
            <person name="Moriuchi R."/>
            <person name="Dohra H."/>
            <person name="Ogawa N."/>
        </authorList>
    </citation>
    <scope>NUCLEOTIDE SEQUENCE [LARGE SCALE GENOMIC DNA]</scope>
    <source>
        <strain evidence="7">NH9</strain>
    </source>
</reference>
<dbReference type="InterPro" id="IPR015815">
    <property type="entry name" value="HIBADH-related"/>
</dbReference>
<gene>
    <name evidence="6" type="ORF">BJN34_06495</name>
</gene>
<sequence length="298" mass="30372">MNIGWIGAGKMGLPMLASLLAAGHAVRVAELSEPARQQAQALGASLAQSPEEAAVGADAVFSSLPDDAALLAVAPAVFAGAQPGMLYVDTSTVSPQASATVARAAEAAGVRYLRAPVSGTPVQAQERTLATMVSGPREAFEAALPLLSAWGQPPRYLGPDEQARSMKLVLNLMVGTTAAMMAEALALGSKGGIRWDDLLDVMASSVLASPLIKVKAAQLRRRDFSPLFSCTQMAKDLRLILAAGGDAGVPLPLAALVSQLNGVSLAHGHGGDDYIASVLTAELLAGTAPILDDTGDAS</sequence>
<feature type="domain" description="3-hydroxyisobutyrate dehydrogenase-like NAD-binding" evidence="5">
    <location>
        <begin position="163"/>
        <end position="276"/>
    </location>
</feature>
<dbReference type="InterPro" id="IPR013328">
    <property type="entry name" value="6PGD_dom2"/>
</dbReference>
<name>A0A1U9ULK1_CUPNE</name>
<dbReference type="AlphaFoldDB" id="A0A1U9ULK1"/>
<dbReference type="PIRSF" id="PIRSF000103">
    <property type="entry name" value="HIBADH"/>
    <property type="match status" value="1"/>
</dbReference>
<feature type="active site" evidence="3">
    <location>
        <position position="167"/>
    </location>
</feature>
<dbReference type="EMBL" id="CP017757">
    <property type="protein sequence ID" value="AQV93543.1"/>
    <property type="molecule type" value="Genomic_DNA"/>
</dbReference>